<comment type="similarity">
    <text evidence="1">Belongs to the DDAH family.</text>
</comment>
<keyword evidence="6" id="KW-1185">Reference proteome</keyword>
<dbReference type="GO" id="GO:0016403">
    <property type="term" value="F:dimethylargininase activity"/>
    <property type="evidence" value="ECO:0007669"/>
    <property type="project" value="TreeGrafter"/>
</dbReference>
<dbReference type="GO" id="GO:0016597">
    <property type="term" value="F:amino acid binding"/>
    <property type="evidence" value="ECO:0007669"/>
    <property type="project" value="TreeGrafter"/>
</dbReference>
<evidence type="ECO:0000256" key="4">
    <source>
        <dbReference type="SAM" id="MobiDB-lite"/>
    </source>
</evidence>
<dbReference type="OrthoDB" id="9814070at2"/>
<dbReference type="PANTHER" id="PTHR12737">
    <property type="entry name" value="DIMETHYLARGININE DIMETHYLAMINOHYDROLASE"/>
    <property type="match status" value="1"/>
</dbReference>
<reference evidence="5 6" key="1">
    <citation type="submission" date="2017-11" db="EMBL/GenBank/DDBJ databases">
        <title>Genomic Encyclopedia of Archaeal and Bacterial Type Strains, Phase II (KMG-II): From Individual Species to Whole Genera.</title>
        <authorList>
            <person name="Goeker M."/>
        </authorList>
    </citation>
    <scope>NUCLEOTIDE SEQUENCE [LARGE SCALE GENOMIC DNA]</scope>
    <source>
        <strain evidence="5 6">DSM 27763</strain>
    </source>
</reference>
<evidence type="ECO:0000313" key="5">
    <source>
        <dbReference type="EMBL" id="PJJ56740.1"/>
    </source>
</evidence>
<dbReference type="Proteomes" id="UP000230842">
    <property type="component" value="Unassembled WGS sequence"/>
</dbReference>
<dbReference type="GO" id="GO:0006525">
    <property type="term" value="P:arginine metabolic process"/>
    <property type="evidence" value="ECO:0007669"/>
    <property type="project" value="TreeGrafter"/>
</dbReference>
<evidence type="ECO:0000256" key="1">
    <source>
        <dbReference type="ARBA" id="ARBA00008532"/>
    </source>
</evidence>
<dbReference type="EMBL" id="PGEZ01000001">
    <property type="protein sequence ID" value="PJJ56740.1"/>
    <property type="molecule type" value="Genomic_DNA"/>
</dbReference>
<dbReference type="GO" id="GO:0045429">
    <property type="term" value="P:positive regulation of nitric oxide biosynthetic process"/>
    <property type="evidence" value="ECO:0007669"/>
    <property type="project" value="TreeGrafter"/>
</dbReference>
<evidence type="ECO:0000256" key="2">
    <source>
        <dbReference type="ARBA" id="ARBA00022801"/>
    </source>
</evidence>
<protein>
    <submittedName>
        <fullName evidence="5">N-dimethylarginine dimethylaminohydrolase</fullName>
    </submittedName>
</protein>
<dbReference type="SUPFAM" id="SSF55909">
    <property type="entry name" value="Pentein"/>
    <property type="match status" value="1"/>
</dbReference>
<gene>
    <name evidence="5" type="ORF">CLV56_0951</name>
</gene>
<feature type="active site" description="Proton donor" evidence="3">
    <location>
        <position position="197"/>
    </location>
</feature>
<evidence type="ECO:0000313" key="6">
    <source>
        <dbReference type="Proteomes" id="UP000230842"/>
    </source>
</evidence>
<evidence type="ECO:0000256" key="3">
    <source>
        <dbReference type="PIRSR" id="PIRSR633199-1"/>
    </source>
</evidence>
<keyword evidence="2 5" id="KW-0378">Hydrolase</keyword>
<accession>A0A2M9BFL2</accession>
<dbReference type="NCBIfam" id="NF045659">
    <property type="entry name" value="DiMArgaseDdahMtb"/>
    <property type="match status" value="1"/>
</dbReference>
<comment type="caution">
    <text evidence="5">The sequence shown here is derived from an EMBL/GenBank/DDBJ whole genome shotgun (WGS) entry which is preliminary data.</text>
</comment>
<organism evidence="5 6">
    <name type="scientific">Mumia flava</name>
    <dbReference type="NCBI Taxonomy" id="1348852"/>
    <lineage>
        <taxon>Bacteria</taxon>
        <taxon>Bacillati</taxon>
        <taxon>Actinomycetota</taxon>
        <taxon>Actinomycetes</taxon>
        <taxon>Propionibacteriales</taxon>
        <taxon>Nocardioidaceae</taxon>
        <taxon>Mumia</taxon>
    </lineage>
</organism>
<proteinExistence type="inferred from homology"/>
<sequence length="298" mass="31973">MTADTLVAADPPFAAATEDADPQDLAPVIPLRAPRPRRFLMCRPDHFDVTYSINPWMSTEAGVDRDLAIEQWETLRATYEAHGHTVDLLDPVPGLPDMVFAANGSFVRAGRALVARFAHPERTDEAAAHTAWLKSAGIGGGRQAAWVNEGEGDLVAVGDLVLAGTGFRTAAGAHTEVAAYFDAPVVTLQLVDPRYYHLDTALFALDDANIAYHPDAFSPSSRRRLERMFPDAVLVGGDEAAVLGLNAVSDGLHVFVTDQAPGLHVQLKERGYVPVPLDLSELLKAGGGIKCCTLEVRS</sequence>
<dbReference type="PANTHER" id="PTHR12737:SF9">
    <property type="entry name" value="DIMETHYLARGININASE"/>
    <property type="match status" value="1"/>
</dbReference>
<feature type="region of interest" description="Disordered" evidence="4">
    <location>
        <begin position="1"/>
        <end position="21"/>
    </location>
</feature>
<name>A0A2M9BFL2_9ACTN</name>
<dbReference type="Gene3D" id="3.75.10.10">
    <property type="entry name" value="L-arginine/glycine Amidinotransferase, Chain A"/>
    <property type="match status" value="1"/>
</dbReference>
<dbReference type="AlphaFoldDB" id="A0A2M9BFL2"/>
<dbReference type="InterPro" id="IPR033199">
    <property type="entry name" value="DDAH-like"/>
</dbReference>
<feature type="active site" description="Nucleophile" evidence="3">
    <location>
        <position position="291"/>
    </location>
</feature>
<dbReference type="GO" id="GO:0000052">
    <property type="term" value="P:citrulline metabolic process"/>
    <property type="evidence" value="ECO:0007669"/>
    <property type="project" value="TreeGrafter"/>
</dbReference>
<dbReference type="RefSeq" id="WP_100414464.1">
    <property type="nucleotide sequence ID" value="NZ_PGEZ01000001.1"/>
</dbReference>